<proteinExistence type="predicted"/>
<accession>A0AAP0QVW5</accession>
<dbReference type="Proteomes" id="UP001428341">
    <property type="component" value="Unassembled WGS sequence"/>
</dbReference>
<sequence length="185" mass="20607">MASGSVVQSGPKIYKGNCGKEPKLLNFAKPYVVSAIVRSYNPVTMKLASKAVLAVLISFALAISKRLSYIESMDFCGNGILKVDLCKKIWQDFCDIGHRSNGRQFHEKICPYGRDNDRPLGNFSPGSVCFLPTEMPDTMRLHQSKSCLCQRMLKTLPAGANSRACGSGILYPWLCKFHLYRFELS</sequence>
<reference evidence="1 2" key="1">
    <citation type="submission" date="2024-05" db="EMBL/GenBank/DDBJ databases">
        <title>Haplotype-resolved chromosome-level genome assembly of Huyou (Citrus changshanensis).</title>
        <authorList>
            <person name="Miao C."/>
            <person name="Chen W."/>
            <person name="Wu Y."/>
            <person name="Wang L."/>
            <person name="Zhao S."/>
            <person name="Grierson D."/>
            <person name="Xu C."/>
            <person name="Chen K."/>
        </authorList>
    </citation>
    <scope>NUCLEOTIDE SEQUENCE [LARGE SCALE GENOMIC DNA]</scope>
    <source>
        <strain evidence="1">01-14</strain>
        <tissue evidence="1">Leaf</tissue>
    </source>
</reference>
<protein>
    <submittedName>
        <fullName evidence="1">Uncharacterized protein</fullName>
    </submittedName>
</protein>
<evidence type="ECO:0000313" key="1">
    <source>
        <dbReference type="EMBL" id="KAK9229167.1"/>
    </source>
</evidence>
<organism evidence="1 2">
    <name type="scientific">Citrus x changshan-huyou</name>
    <dbReference type="NCBI Taxonomy" id="2935761"/>
    <lineage>
        <taxon>Eukaryota</taxon>
        <taxon>Viridiplantae</taxon>
        <taxon>Streptophyta</taxon>
        <taxon>Embryophyta</taxon>
        <taxon>Tracheophyta</taxon>
        <taxon>Spermatophyta</taxon>
        <taxon>Magnoliopsida</taxon>
        <taxon>eudicotyledons</taxon>
        <taxon>Gunneridae</taxon>
        <taxon>Pentapetalae</taxon>
        <taxon>rosids</taxon>
        <taxon>malvids</taxon>
        <taxon>Sapindales</taxon>
        <taxon>Rutaceae</taxon>
        <taxon>Aurantioideae</taxon>
        <taxon>Citrus</taxon>
    </lineage>
</organism>
<name>A0AAP0QVW5_9ROSI</name>
<dbReference type="AlphaFoldDB" id="A0AAP0QVW5"/>
<dbReference type="EMBL" id="JBCGBO010000001">
    <property type="protein sequence ID" value="KAK9229167.1"/>
    <property type="molecule type" value="Genomic_DNA"/>
</dbReference>
<comment type="caution">
    <text evidence="1">The sequence shown here is derived from an EMBL/GenBank/DDBJ whole genome shotgun (WGS) entry which is preliminary data.</text>
</comment>
<evidence type="ECO:0000313" key="2">
    <source>
        <dbReference type="Proteomes" id="UP001428341"/>
    </source>
</evidence>
<gene>
    <name evidence="1" type="ORF">WN944_022125</name>
</gene>
<keyword evidence="2" id="KW-1185">Reference proteome</keyword>